<organism evidence="2 3">
    <name type="scientific">Thanatephorus cucumeris (strain AG1-IB / isolate 7/3/14)</name>
    <name type="common">Lettuce bottom rot fungus</name>
    <name type="synonym">Rhizoctonia solani</name>
    <dbReference type="NCBI Taxonomy" id="1108050"/>
    <lineage>
        <taxon>Eukaryota</taxon>
        <taxon>Fungi</taxon>
        <taxon>Dikarya</taxon>
        <taxon>Basidiomycota</taxon>
        <taxon>Agaricomycotina</taxon>
        <taxon>Agaricomycetes</taxon>
        <taxon>Cantharellales</taxon>
        <taxon>Ceratobasidiaceae</taxon>
        <taxon>Rhizoctonia</taxon>
        <taxon>Rhizoctonia solani AG-1</taxon>
    </lineage>
</organism>
<sequence>MRYLDPSQAGGLGDMVKSKGCDRDRVKAGETNKVKAGETSKVKAGEMSKAMDSRGIRKAGKEEAQWNSKAGLQGSSRVGANESNNPKPTHGLSSPTWAPGNKLENEDLHAPIKEFDPSSSLPQQFTLAALHLLVLLGLALSGRSNLLQGLGLSQSLLLVLKKKERPPEEGKTKKGEDG</sequence>
<dbReference type="HOGENOM" id="CLU_1511609_0_0_1"/>
<accession>M5BT57</accession>
<feature type="compositionally biased region" description="Basic and acidic residues" evidence="1">
    <location>
        <begin position="16"/>
        <end position="64"/>
    </location>
</feature>
<gene>
    <name evidence="2" type="ORF">BN14_03663</name>
</gene>
<comment type="caution">
    <text evidence="2">The sequence shown here is derived from an EMBL/GenBank/DDBJ whole genome shotgun (WGS) entry which is preliminary data.</text>
</comment>
<reference evidence="2 3" key="1">
    <citation type="journal article" date="2013" name="J. Biotechnol.">
        <title>Establishment and interpretation of the genome sequence of the phytopathogenic fungus Rhizoctonia solani AG1-IB isolate 7/3/14.</title>
        <authorList>
            <person name="Wibberg D.W."/>
            <person name="Jelonek L.J."/>
            <person name="Rupp O.R."/>
            <person name="Hennig M.H."/>
            <person name="Eikmeyer F.E."/>
            <person name="Goesmann A.G."/>
            <person name="Hartmann A.H."/>
            <person name="Borriss R.B."/>
            <person name="Grosch R.G."/>
            <person name="Puehler A.P."/>
            <person name="Schlueter A.S."/>
        </authorList>
    </citation>
    <scope>NUCLEOTIDE SEQUENCE [LARGE SCALE GENOMIC DNA]</scope>
    <source>
        <strain evidence="3">AG1-IB / isolate 7/3/14</strain>
    </source>
</reference>
<feature type="compositionally biased region" description="Polar residues" evidence="1">
    <location>
        <begin position="65"/>
        <end position="96"/>
    </location>
</feature>
<proteinExistence type="predicted"/>
<name>M5BT57_THACB</name>
<protein>
    <submittedName>
        <fullName evidence="2">Uncharacterized protein</fullName>
    </submittedName>
</protein>
<dbReference type="AlphaFoldDB" id="M5BT57"/>
<evidence type="ECO:0000256" key="1">
    <source>
        <dbReference type="SAM" id="MobiDB-lite"/>
    </source>
</evidence>
<feature type="region of interest" description="Disordered" evidence="1">
    <location>
        <begin position="1"/>
        <end position="111"/>
    </location>
</feature>
<dbReference type="EMBL" id="CAOJ01005207">
    <property type="protein sequence ID" value="CCO29645.1"/>
    <property type="molecule type" value="Genomic_DNA"/>
</dbReference>
<evidence type="ECO:0000313" key="2">
    <source>
        <dbReference type="EMBL" id="CCO29645.1"/>
    </source>
</evidence>
<dbReference type="Proteomes" id="UP000012065">
    <property type="component" value="Unassembled WGS sequence"/>
</dbReference>
<evidence type="ECO:0000313" key="3">
    <source>
        <dbReference type="Proteomes" id="UP000012065"/>
    </source>
</evidence>